<comment type="subcellular location">
    <subcellularLocation>
        <location evidence="10">Cytoplasm</location>
    </subcellularLocation>
</comment>
<evidence type="ECO:0000256" key="2">
    <source>
        <dbReference type="ARBA" id="ARBA00022490"/>
    </source>
</evidence>
<evidence type="ECO:0000313" key="12">
    <source>
        <dbReference type="EMBL" id="STC68959.1"/>
    </source>
</evidence>
<evidence type="ECO:0000313" key="13">
    <source>
        <dbReference type="Proteomes" id="UP000254467"/>
    </source>
</evidence>
<evidence type="ECO:0000256" key="8">
    <source>
        <dbReference type="ARBA" id="ARBA00030894"/>
    </source>
</evidence>
<dbReference type="GO" id="GO:0051539">
    <property type="term" value="F:4 iron, 4 sulfur cluster binding"/>
    <property type="evidence" value="ECO:0007669"/>
    <property type="project" value="UniProtKB-UniRule"/>
</dbReference>
<dbReference type="GO" id="GO:0005737">
    <property type="term" value="C:cytoplasm"/>
    <property type="evidence" value="ECO:0007669"/>
    <property type="project" value="UniProtKB-SubCell"/>
</dbReference>
<keyword evidence="3 10" id="KW-0560">Oxidoreductase</keyword>
<feature type="binding site" evidence="10">
    <location>
        <position position="301"/>
    </location>
    <ligand>
        <name>[4Fe-4S] cluster</name>
        <dbReference type="ChEBI" id="CHEBI:49883"/>
    </ligand>
</feature>
<dbReference type="STRING" id="35756.GCA_001044155_00665"/>
<evidence type="ECO:0000256" key="7">
    <source>
        <dbReference type="ARBA" id="ARBA00029514"/>
    </source>
</evidence>
<gene>
    <name evidence="10 12" type="primary">cysH</name>
    <name evidence="12" type="ORF">NCTC11862_00735</name>
</gene>
<dbReference type="HAMAP" id="MF_00063">
    <property type="entry name" value="CysH"/>
    <property type="match status" value="1"/>
</dbReference>
<proteinExistence type="inferred from homology"/>
<dbReference type="InterPro" id="IPR014729">
    <property type="entry name" value="Rossmann-like_a/b/a_fold"/>
</dbReference>
<keyword evidence="2 10" id="KW-0963">Cytoplasm</keyword>
<reference evidence="12 13" key="1">
    <citation type="submission" date="2018-06" db="EMBL/GenBank/DDBJ databases">
        <authorList>
            <consortium name="Pathogen Informatics"/>
            <person name="Doyle S."/>
        </authorList>
    </citation>
    <scope>NUCLEOTIDE SEQUENCE [LARGE SCALE GENOMIC DNA]</scope>
    <source>
        <strain evidence="12 13">NCTC11862</strain>
    </source>
</reference>
<dbReference type="SUPFAM" id="SSF52402">
    <property type="entry name" value="Adenine nucleotide alpha hydrolases-like"/>
    <property type="match status" value="1"/>
</dbReference>
<comment type="similarity">
    <text evidence="1 10">Belongs to the PAPS reductase family. CysH subfamily.</text>
</comment>
<dbReference type="GO" id="GO:0070814">
    <property type="term" value="P:hydrogen sulfide biosynthetic process"/>
    <property type="evidence" value="ECO:0007669"/>
    <property type="project" value="UniProtKB-UniRule"/>
</dbReference>
<dbReference type="Pfam" id="PF01507">
    <property type="entry name" value="PAPS_reduct"/>
    <property type="match status" value="1"/>
</dbReference>
<evidence type="ECO:0000259" key="11">
    <source>
        <dbReference type="Pfam" id="PF01507"/>
    </source>
</evidence>
<dbReference type="EC" id="1.8.4.10" evidence="6 10"/>
<dbReference type="OrthoDB" id="9794018at2"/>
<evidence type="ECO:0000256" key="5">
    <source>
        <dbReference type="ARBA" id="ARBA00024327"/>
    </source>
</evidence>
<feature type="binding site" evidence="10">
    <location>
        <position position="298"/>
    </location>
    <ligand>
        <name>[4Fe-4S] cluster</name>
        <dbReference type="ChEBI" id="CHEBI:49883"/>
    </ligand>
</feature>
<evidence type="ECO:0000256" key="1">
    <source>
        <dbReference type="ARBA" id="ARBA00009732"/>
    </source>
</evidence>
<comment type="catalytic activity">
    <reaction evidence="10">
        <text>[thioredoxin]-disulfide + sulfite + AMP + 2 H(+) = adenosine 5'-phosphosulfate + [thioredoxin]-dithiol</text>
        <dbReference type="Rhea" id="RHEA:21976"/>
        <dbReference type="Rhea" id="RHEA-COMP:10698"/>
        <dbReference type="Rhea" id="RHEA-COMP:10700"/>
        <dbReference type="ChEBI" id="CHEBI:15378"/>
        <dbReference type="ChEBI" id="CHEBI:17359"/>
        <dbReference type="ChEBI" id="CHEBI:29950"/>
        <dbReference type="ChEBI" id="CHEBI:50058"/>
        <dbReference type="ChEBI" id="CHEBI:58243"/>
        <dbReference type="ChEBI" id="CHEBI:456215"/>
        <dbReference type="EC" id="1.8.4.10"/>
    </reaction>
</comment>
<keyword evidence="10" id="KW-0479">Metal-binding</keyword>
<dbReference type="Proteomes" id="UP000254467">
    <property type="component" value="Unassembled WGS sequence"/>
</dbReference>
<dbReference type="Gene3D" id="3.40.50.620">
    <property type="entry name" value="HUPs"/>
    <property type="match status" value="1"/>
</dbReference>
<evidence type="ECO:0000256" key="9">
    <source>
        <dbReference type="ARBA" id="ARBA00032041"/>
    </source>
</evidence>
<dbReference type="GO" id="GO:0004604">
    <property type="term" value="F:phosphoadenylyl-sulfate reductase (thioredoxin) activity"/>
    <property type="evidence" value="ECO:0007669"/>
    <property type="project" value="UniProtKB-UniRule"/>
</dbReference>
<evidence type="ECO:0000256" key="10">
    <source>
        <dbReference type="HAMAP-Rule" id="MF_00063"/>
    </source>
</evidence>
<dbReference type="InterPro" id="IPR002500">
    <property type="entry name" value="PAPS_reduct_dom"/>
</dbReference>
<dbReference type="NCBIfam" id="NF002537">
    <property type="entry name" value="PRK02090.1"/>
    <property type="match status" value="1"/>
</dbReference>
<sequence>MSFRRKPNPNRNHPTFCPYCAGEDLYPNEETDFAWKCHECLRIFDVRFYGQDDPETPPAPAPSTHEALQKSLARFNIGSNFRDPGISPDGPTTTRALNDDTLRRNQALVDKWADTLYDESAENILDWAHEHVSEDLVVTLSMENTVLAELAKDHLPGADLLFLDTGYHFAETLEVADKVEARYPDQKLVRALPVLSRAEQDATYGPNLYLSNPTACCRMRKVEPLAVQLSDYAGWVTGLRRDDGPTRANAPALSLDDTGRLKISPLVTWTLEDTDRYIAEHDLIIHPLTQQGYPSIGCETCTLPVAEGEDPRAGRWAGQNKTECGLHS</sequence>
<dbReference type="GO" id="GO:0046872">
    <property type="term" value="F:metal ion binding"/>
    <property type="evidence" value="ECO:0007669"/>
    <property type="project" value="UniProtKB-KW"/>
</dbReference>
<dbReference type="InterPro" id="IPR004511">
    <property type="entry name" value="PAPS/APS_Rdtase"/>
</dbReference>
<keyword evidence="10" id="KW-0411">Iron-sulfur</keyword>
<evidence type="ECO:0000256" key="4">
    <source>
        <dbReference type="ARBA" id="ARBA00024298"/>
    </source>
</evidence>
<dbReference type="EMBL" id="UFXQ01000001">
    <property type="protein sequence ID" value="STC68959.1"/>
    <property type="molecule type" value="Genomic_DNA"/>
</dbReference>
<feature type="active site" description="Nucleophile; cysteine thiosulfonate intermediate" evidence="10">
    <location>
        <position position="324"/>
    </location>
</feature>
<dbReference type="GO" id="GO:0019344">
    <property type="term" value="P:cysteine biosynthetic process"/>
    <property type="evidence" value="ECO:0007669"/>
    <property type="project" value="InterPro"/>
</dbReference>
<accession>A0A376CLG8</accession>
<comment type="function">
    <text evidence="4 10">Catalyzes the formation of sulfite from adenosine 5'-phosphosulfate (APS) using thioredoxin as an electron donor.</text>
</comment>
<feature type="binding site" evidence="10">
    <location>
        <position position="216"/>
    </location>
    <ligand>
        <name>[4Fe-4S] cluster</name>
        <dbReference type="ChEBI" id="CHEBI:49883"/>
    </ligand>
</feature>
<comment type="pathway">
    <text evidence="5 10">Sulfur metabolism; hydrogen sulfide biosynthesis; sulfite from sulfate.</text>
</comment>
<evidence type="ECO:0000256" key="3">
    <source>
        <dbReference type="ARBA" id="ARBA00023002"/>
    </source>
</evidence>
<evidence type="ECO:0000256" key="6">
    <source>
        <dbReference type="ARBA" id="ARBA00024386"/>
    </source>
</evidence>
<name>A0A376CLG8_9CORY</name>
<feature type="domain" description="Phosphoadenosine phosphosulphate reductase" evidence="11">
    <location>
        <begin position="137"/>
        <end position="304"/>
    </location>
</feature>
<dbReference type="NCBIfam" id="TIGR00434">
    <property type="entry name" value="cysH"/>
    <property type="match status" value="1"/>
</dbReference>
<protein>
    <recommendedName>
        <fullName evidence="7 10">Adenosine 5'-phosphosulfate reductase</fullName>
        <shortName evidence="10">APS reductase</shortName>
        <ecNumber evidence="6 10">1.8.4.10</ecNumber>
    </recommendedName>
    <alternativeName>
        <fullName evidence="9 10">5'-adenylylsulfate reductase</fullName>
    </alternativeName>
    <alternativeName>
        <fullName evidence="8 10">Thioredoxin-dependent 5'-adenylylsulfate reductase</fullName>
    </alternativeName>
</protein>
<dbReference type="AlphaFoldDB" id="A0A376CLG8"/>
<dbReference type="GO" id="GO:0019379">
    <property type="term" value="P:sulfate assimilation, phosphoadenylyl sulfate reduction by phosphoadenylyl-sulfate reductase (thioredoxin)"/>
    <property type="evidence" value="ECO:0007669"/>
    <property type="project" value="UniProtKB-UniRule"/>
</dbReference>
<comment type="cofactor">
    <cofactor evidence="10">
        <name>[4Fe-4S] cluster</name>
        <dbReference type="ChEBI" id="CHEBI:49883"/>
    </cofactor>
    <text evidence="10">Binds 1 [4Fe-4S] cluster per subunit.</text>
</comment>
<dbReference type="PANTHER" id="PTHR46509:SF1">
    <property type="entry name" value="PHOSPHOADENOSINE PHOSPHOSULFATE REDUCTASE"/>
    <property type="match status" value="1"/>
</dbReference>
<keyword evidence="10" id="KW-0408">Iron</keyword>
<keyword evidence="13" id="KW-1185">Reference proteome</keyword>
<dbReference type="PANTHER" id="PTHR46509">
    <property type="entry name" value="PHOSPHOADENOSINE PHOSPHOSULFATE REDUCTASE"/>
    <property type="match status" value="1"/>
</dbReference>
<feature type="binding site" evidence="10">
    <location>
        <position position="217"/>
    </location>
    <ligand>
        <name>[4Fe-4S] cluster</name>
        <dbReference type="ChEBI" id="CHEBI:49883"/>
    </ligand>
</feature>
<dbReference type="NCBIfam" id="TIGR02055">
    <property type="entry name" value="APS_reductase"/>
    <property type="match status" value="1"/>
</dbReference>
<dbReference type="GO" id="GO:0043866">
    <property type="term" value="F:adenylyl-sulfate reductase (thioredoxin) activity"/>
    <property type="evidence" value="ECO:0007669"/>
    <property type="project" value="UniProtKB-EC"/>
</dbReference>
<organism evidence="12 13">
    <name type="scientific">Corynebacterium pilosum</name>
    <dbReference type="NCBI Taxonomy" id="35756"/>
    <lineage>
        <taxon>Bacteria</taxon>
        <taxon>Bacillati</taxon>
        <taxon>Actinomycetota</taxon>
        <taxon>Actinomycetes</taxon>
        <taxon>Mycobacteriales</taxon>
        <taxon>Corynebacteriaceae</taxon>
        <taxon>Corynebacterium</taxon>
    </lineage>
</organism>
<dbReference type="InterPro" id="IPR011798">
    <property type="entry name" value="APS_reductase"/>
</dbReference>